<name>A0A1Y1JVH0_PLAGO</name>
<evidence type="ECO:0000256" key="1">
    <source>
        <dbReference type="SAM" id="Phobius"/>
    </source>
</evidence>
<keyword evidence="1" id="KW-1133">Transmembrane helix</keyword>
<reference evidence="3" key="1">
    <citation type="submission" date="2017-04" db="EMBL/GenBank/DDBJ databases">
        <title>Plasmodium gonderi genome.</title>
        <authorList>
            <person name="Arisue N."/>
            <person name="Honma H."/>
            <person name="Kawai S."/>
            <person name="Tougan T."/>
            <person name="Tanabe K."/>
            <person name="Horii T."/>
        </authorList>
    </citation>
    <scope>NUCLEOTIDE SEQUENCE [LARGE SCALE GENOMIC DNA]</scope>
    <source>
        <strain evidence="3">ATCC 30045</strain>
    </source>
</reference>
<protein>
    <submittedName>
        <fullName evidence="2">Uncharacterized protein</fullName>
    </submittedName>
</protein>
<organism evidence="2 3">
    <name type="scientific">Plasmodium gonderi</name>
    <dbReference type="NCBI Taxonomy" id="77519"/>
    <lineage>
        <taxon>Eukaryota</taxon>
        <taxon>Sar</taxon>
        <taxon>Alveolata</taxon>
        <taxon>Apicomplexa</taxon>
        <taxon>Aconoidasida</taxon>
        <taxon>Haemosporida</taxon>
        <taxon>Plasmodiidae</taxon>
        <taxon>Plasmodium</taxon>
        <taxon>Plasmodium (Plasmodium)</taxon>
    </lineage>
</organism>
<feature type="transmembrane region" description="Helical" evidence="1">
    <location>
        <begin position="735"/>
        <end position="755"/>
    </location>
</feature>
<keyword evidence="3" id="KW-1185">Reference proteome</keyword>
<dbReference type="AlphaFoldDB" id="A0A1Y1JVH0"/>
<gene>
    <name evidence="2" type="ORF">PGO_146940</name>
</gene>
<dbReference type="OrthoDB" id="385410at2759"/>
<dbReference type="GeneID" id="39750642"/>
<evidence type="ECO:0000313" key="2">
    <source>
        <dbReference type="EMBL" id="GAW83894.1"/>
    </source>
</evidence>
<proteinExistence type="predicted"/>
<dbReference type="Proteomes" id="UP000195521">
    <property type="component" value="Unassembled WGS sequence"/>
</dbReference>
<keyword evidence="1" id="KW-0812">Transmembrane</keyword>
<comment type="caution">
    <text evidence="2">The sequence shown here is derived from an EMBL/GenBank/DDBJ whole genome shotgun (WGS) entry which is preliminary data.</text>
</comment>
<dbReference type="RefSeq" id="XP_028546483.1">
    <property type="nucleotide sequence ID" value="XM_028690682.1"/>
</dbReference>
<dbReference type="OMA" id="VIEIFME"/>
<keyword evidence="1" id="KW-0472">Membrane</keyword>
<dbReference type="EMBL" id="BDQF01000015">
    <property type="protein sequence ID" value="GAW83894.1"/>
    <property type="molecule type" value="Genomic_DNA"/>
</dbReference>
<feature type="transmembrane region" description="Helical" evidence="1">
    <location>
        <begin position="608"/>
        <end position="633"/>
    </location>
</feature>
<evidence type="ECO:0000313" key="3">
    <source>
        <dbReference type="Proteomes" id="UP000195521"/>
    </source>
</evidence>
<accession>A0A1Y1JVH0</accession>
<sequence>MKRSIYFCFVKFFLCKILVYTVLYPHNITFAIYPENEIKQDGSLKLETRISPVDHWGKREQGSKELGNCTKLKNKYSQNEEKERKEVNIRPLKERIFIDALKRKFMLNELKSSLLLRPNIIESKLRRLEKTLIGNNLISESKMNEVKEVLSESESMETRNIMKVLKENLLNNQLIRNLMLKEIEDILLGNELCTEFILNVLNKKILNNRVAYLSVLNEYEKIILDNNLIEESKLKVLKDVLLSDKPITEPQLYELKLLLLNTLYNISNSTNNEKTEDKHFSNDVPKSNTYSFSQNYVSPRGINLTHHNNILPDVYYVRSNNTPLRTEPYNISDIVKRNNIKNRENISIRSNSTKRIGSKYQNVVMKKDDIIKTSNLANKKLFFPKNDVIENIRGINRRKVLPKNYLLKKTDVADTEKYTTKYRSEDKIVTIIKPNDKLSKNDSADKSDKSKIEEVKKRKQWTIEIHMCDKKRKDDMIKGGEKKTVTSIYMCDKNKKSKLIDTHDSIKKGDEKKEENIRTEKKFTIDIHMNEKKKRKPLVKKKTWVIKTIMKRDISKRLNILRELYNSNEIDVDMRDDVYGKIEKELFQNVLTYVKIKPNTRKRLFKRLAIYALTPVLAISGIIGFSIGLHIALGVDLFLDSTAVGLKETAGKIAEAAPEILNDVGTCAVEVLESGATSISLWGLFADIVTTGLSCVAKTTAKAVNIVAEASLDGMAAGTAYGTTYGVMQYLFPPLIGISFSVLILILYRVILFLYKKGKLEGFGRFVRRCKNLTKRKYNKFKRITKW</sequence>